<dbReference type="Gene3D" id="3.10.129.10">
    <property type="entry name" value="Hotdog Thioesterase"/>
    <property type="match status" value="1"/>
</dbReference>
<feature type="domain" description="MaoC-like" evidence="1">
    <location>
        <begin position="17"/>
        <end position="110"/>
    </location>
</feature>
<keyword evidence="3" id="KW-1185">Reference proteome</keyword>
<accession>A0A3D9C1G0</accession>
<protein>
    <submittedName>
        <fullName evidence="2">MaoC family dehydratase</fullName>
    </submittedName>
</protein>
<dbReference type="PANTHER" id="PTHR42993">
    <property type="entry name" value="MAOC-LIKE DEHYDRATASE DOMAIN-CONTAINING PROTEIN"/>
    <property type="match status" value="1"/>
</dbReference>
<dbReference type="InterPro" id="IPR029069">
    <property type="entry name" value="HotDog_dom_sf"/>
</dbReference>
<dbReference type="Pfam" id="PF01575">
    <property type="entry name" value="MaoC_dehydratas"/>
    <property type="match status" value="1"/>
</dbReference>
<evidence type="ECO:0000313" key="3">
    <source>
        <dbReference type="Proteomes" id="UP000256686"/>
    </source>
</evidence>
<comment type="caution">
    <text evidence="2">The sequence shown here is derived from an EMBL/GenBank/DDBJ whole genome shotgun (WGS) entry which is preliminary data.</text>
</comment>
<organism evidence="2 3">
    <name type="scientific">Chryseobacterium pennae</name>
    <dbReference type="NCBI Taxonomy" id="2258962"/>
    <lineage>
        <taxon>Bacteria</taxon>
        <taxon>Pseudomonadati</taxon>
        <taxon>Bacteroidota</taxon>
        <taxon>Flavobacteriia</taxon>
        <taxon>Flavobacteriales</taxon>
        <taxon>Weeksellaceae</taxon>
        <taxon>Chryseobacterium group</taxon>
        <taxon>Chryseobacterium</taxon>
    </lineage>
</organism>
<name>A0A3D9C1G0_9FLAO</name>
<evidence type="ECO:0000313" key="2">
    <source>
        <dbReference type="EMBL" id="REC59366.1"/>
    </source>
</evidence>
<dbReference type="EMBL" id="QNVT01000040">
    <property type="protein sequence ID" value="REC59366.1"/>
    <property type="molecule type" value="Genomic_DNA"/>
</dbReference>
<dbReference type="InterPro" id="IPR002539">
    <property type="entry name" value="MaoC-like_dom"/>
</dbReference>
<dbReference type="AlphaFoldDB" id="A0A3D9C1G0"/>
<dbReference type="SUPFAM" id="SSF54637">
    <property type="entry name" value="Thioesterase/thiol ester dehydrase-isomerase"/>
    <property type="match status" value="1"/>
</dbReference>
<gene>
    <name evidence="2" type="ORF">DRF65_26450</name>
</gene>
<dbReference type="PANTHER" id="PTHR42993:SF1">
    <property type="entry name" value="MAOC-LIKE DEHYDRATASE DOMAIN-CONTAINING PROTEIN"/>
    <property type="match status" value="1"/>
</dbReference>
<dbReference type="Proteomes" id="UP000256686">
    <property type="component" value="Unassembled WGS sequence"/>
</dbReference>
<proteinExistence type="predicted"/>
<sequence>MRIVNYKEYKSLEGVMVGNSPWRTIDQKQINKFTDAIQDNQWIHVDKERAANERPYRSRIVHRYLTLALIPYLWKQIALLQNVSLKINYGIVDLRFGMPVKVNAEVSLLTTIKSAYNLLGLIRVIFGERFVFKDSARPAYTHDVLFFYQFN</sequence>
<dbReference type="RefSeq" id="WP_115973703.1">
    <property type="nucleotide sequence ID" value="NZ_QNVT01000040.1"/>
</dbReference>
<evidence type="ECO:0000259" key="1">
    <source>
        <dbReference type="Pfam" id="PF01575"/>
    </source>
</evidence>
<reference evidence="3" key="1">
    <citation type="submission" date="2018-06" db="EMBL/GenBank/DDBJ databases">
        <authorList>
            <person name="Lum Nde A."/>
            <person name="Hugo C."/>
        </authorList>
    </citation>
    <scope>NUCLEOTIDE SEQUENCE [LARGE SCALE GENOMIC DNA]</scope>
    <source>
        <strain evidence="3">1_F178</strain>
    </source>
</reference>